<accession>A0A414ZHE1</accession>
<dbReference type="EMBL" id="QRKN01000025">
    <property type="protein sequence ID" value="RHI16807.1"/>
    <property type="molecule type" value="Genomic_DNA"/>
</dbReference>
<dbReference type="RefSeq" id="WP_118258165.1">
    <property type="nucleotide sequence ID" value="NZ_QRKN01000025.1"/>
</dbReference>
<protein>
    <submittedName>
        <fullName evidence="1">DUF2971 domain-containing protein</fullName>
    </submittedName>
</protein>
<evidence type="ECO:0000313" key="1">
    <source>
        <dbReference type="EMBL" id="RHI16807.1"/>
    </source>
</evidence>
<proteinExistence type="predicted"/>
<dbReference type="InterPro" id="IPR021352">
    <property type="entry name" value="DUF2971"/>
</dbReference>
<dbReference type="AlphaFoldDB" id="A0A414ZHE1"/>
<reference evidence="1 2" key="1">
    <citation type="submission" date="2018-08" db="EMBL/GenBank/DDBJ databases">
        <title>A genome reference for cultivated species of the human gut microbiota.</title>
        <authorList>
            <person name="Zou Y."/>
            <person name="Xue W."/>
            <person name="Luo G."/>
        </authorList>
    </citation>
    <scope>NUCLEOTIDE SEQUENCE [LARGE SCALE GENOMIC DNA]</scope>
    <source>
        <strain evidence="1 2">AM16-11</strain>
    </source>
</reference>
<dbReference type="Proteomes" id="UP000285865">
    <property type="component" value="Unassembled WGS sequence"/>
</dbReference>
<organism evidence="1 2">
    <name type="scientific">Agathobacter rectalis</name>
    <dbReference type="NCBI Taxonomy" id="39491"/>
    <lineage>
        <taxon>Bacteria</taxon>
        <taxon>Bacillati</taxon>
        <taxon>Bacillota</taxon>
        <taxon>Clostridia</taxon>
        <taxon>Lachnospirales</taxon>
        <taxon>Lachnospiraceae</taxon>
        <taxon>Agathobacter</taxon>
    </lineage>
</organism>
<sequence>MDKEFSNRQYFKLLTEGKYHEAEDYRRLHVPHKLYKFVWLEDDSKSLLHWKIKERKSNSLKFSALQNNYLWLSHVKQLNDPYEYKCMYVNKEKFRKAGYSDEIIATFENILQDNMNQMGVTCFSEKEPENNMPMWAYYANNGRGFCIEYEVISPNQIHKVFYEPDRIPLAIILTDMMGEFYKNKKGLVMDESKMEFCSNVIIMQLFMKHTSWQHEQEYRLVYPLSPGTTGCKVGIMGAGLKVNRIIAGMNCSKEHRDILNTISNELGCGDIYHVAMSQTSFISLVRRGKVVNNNGK</sequence>
<dbReference type="Pfam" id="PF11185">
    <property type="entry name" value="DUF2971"/>
    <property type="match status" value="1"/>
</dbReference>
<name>A0A414ZHE1_9FIRM</name>
<evidence type="ECO:0000313" key="2">
    <source>
        <dbReference type="Proteomes" id="UP000285865"/>
    </source>
</evidence>
<gene>
    <name evidence="1" type="ORF">DW172_15930</name>
</gene>
<comment type="caution">
    <text evidence="1">The sequence shown here is derived from an EMBL/GenBank/DDBJ whole genome shotgun (WGS) entry which is preliminary data.</text>
</comment>